<dbReference type="PANTHER" id="PTHR34219:SF3">
    <property type="entry name" value="BLL7967 PROTEIN"/>
    <property type="match status" value="1"/>
</dbReference>
<protein>
    <submittedName>
        <fullName evidence="2">PepSY domain-containing protein</fullName>
    </submittedName>
</protein>
<reference evidence="2 3" key="1">
    <citation type="journal article" date="2019" name="Int. J. Syst. Evol. Microbiol.">
        <title>Undibacterium piscinae sp. nov., isolated from Korean shiner intestine.</title>
        <authorList>
            <person name="Lee S.Y."/>
            <person name="Kang W."/>
            <person name="Kim P.S."/>
            <person name="Kim H.S."/>
            <person name="Sung H."/>
            <person name="Shin N.R."/>
            <person name="Whon T.W."/>
            <person name="Yun J.H."/>
            <person name="Lee J.Y."/>
            <person name="Lee J.Y."/>
            <person name="Jung M.J."/>
            <person name="Jeong Y.S."/>
            <person name="Tak E.J."/>
            <person name="Han J.E."/>
            <person name="Hyun D.W."/>
            <person name="Kang M.S."/>
            <person name="Lee K.E."/>
            <person name="Lee B.H."/>
            <person name="Bae J.W."/>
        </authorList>
    </citation>
    <scope>NUCLEOTIDE SEQUENCE [LARGE SCALE GENOMIC DNA]</scope>
    <source>
        <strain evidence="2 3">S11R28</strain>
    </source>
</reference>
<evidence type="ECO:0000313" key="3">
    <source>
        <dbReference type="Proteomes" id="UP000274350"/>
    </source>
</evidence>
<proteinExistence type="predicted"/>
<evidence type="ECO:0000313" key="2">
    <source>
        <dbReference type="EMBL" id="QJQ06103.1"/>
    </source>
</evidence>
<feature type="transmembrane region" description="Helical" evidence="1">
    <location>
        <begin position="12"/>
        <end position="33"/>
    </location>
</feature>
<dbReference type="OrthoDB" id="9791166at2"/>
<dbReference type="Pfam" id="PF03929">
    <property type="entry name" value="PepSY_TM"/>
    <property type="match status" value="1"/>
</dbReference>
<keyword evidence="3" id="KW-1185">Reference proteome</keyword>
<dbReference type="EMBL" id="CP051152">
    <property type="protein sequence ID" value="QJQ06103.1"/>
    <property type="molecule type" value="Genomic_DNA"/>
</dbReference>
<keyword evidence="1" id="KW-1133">Transmembrane helix</keyword>
<feature type="transmembrane region" description="Helical" evidence="1">
    <location>
        <begin position="191"/>
        <end position="213"/>
    </location>
</feature>
<accession>A0A6M4A4S5</accession>
<dbReference type="PANTHER" id="PTHR34219">
    <property type="entry name" value="IRON-REGULATED INNER MEMBRANE PROTEIN-RELATED"/>
    <property type="match status" value="1"/>
</dbReference>
<dbReference type="Proteomes" id="UP000274350">
    <property type="component" value="Chromosome"/>
</dbReference>
<feature type="transmembrane region" description="Helical" evidence="1">
    <location>
        <begin position="347"/>
        <end position="367"/>
    </location>
</feature>
<dbReference type="KEGG" id="upi:EJG51_009830"/>
<sequence>MFKRACLQLHWLIGISAGLVLAVIGLTGGMYSFSNEFIKLLDPQITSVNLPADSTRALTPAVLLARVSERAPYVSSLTLSAKPDEAARVGFMKPVPGSDKKKFDLQYLNPYTGELLGKPASEDFFRQVLDLHRKLGLDETGKAITGAATLALLLLILSGLYLRWPKTTALNWRSWLYINRQLSGRDFLSNLHAVLGTCAILAYLLFALTSLSWSYDWYRKGLNTLAGKDTTQTVKPAAKTSKTASASMPSQTDLDAVWNNFKAEVPHYRKLILLLPSGAGKSAATVQILYLDTQAPHPYANSRMVFDAASGVLQSHERYADKSLGAKLMASLYALHSGSFFGTPGMLIMMLAALLLPVFALTGWIMYLHRRRKKSPYAQPAKG</sequence>
<feature type="transmembrane region" description="Helical" evidence="1">
    <location>
        <begin position="143"/>
        <end position="164"/>
    </location>
</feature>
<name>A0A6M4A4S5_9BURK</name>
<dbReference type="AlphaFoldDB" id="A0A6M4A4S5"/>
<keyword evidence="1" id="KW-0472">Membrane</keyword>
<keyword evidence="1" id="KW-0812">Transmembrane</keyword>
<organism evidence="2 3">
    <name type="scientific">Undibacterium piscinae</name>
    <dbReference type="NCBI Taxonomy" id="2495591"/>
    <lineage>
        <taxon>Bacteria</taxon>
        <taxon>Pseudomonadati</taxon>
        <taxon>Pseudomonadota</taxon>
        <taxon>Betaproteobacteria</taxon>
        <taxon>Burkholderiales</taxon>
        <taxon>Oxalobacteraceae</taxon>
        <taxon>Undibacterium</taxon>
    </lineage>
</organism>
<gene>
    <name evidence="2" type="ORF">EJG51_009830</name>
</gene>
<dbReference type="InterPro" id="IPR005625">
    <property type="entry name" value="PepSY-ass_TM"/>
</dbReference>
<evidence type="ECO:0000256" key="1">
    <source>
        <dbReference type="SAM" id="Phobius"/>
    </source>
</evidence>